<dbReference type="OrthoDB" id="7726282at2"/>
<keyword evidence="1" id="KW-0812">Transmembrane</keyword>
<feature type="transmembrane region" description="Helical" evidence="1">
    <location>
        <begin position="20"/>
        <end position="40"/>
    </location>
</feature>
<accession>A0A1J0WE44</accession>
<evidence type="ECO:0000256" key="1">
    <source>
        <dbReference type="SAM" id="Phobius"/>
    </source>
</evidence>
<feature type="transmembrane region" description="Helical" evidence="1">
    <location>
        <begin position="46"/>
        <end position="64"/>
    </location>
</feature>
<gene>
    <name evidence="2" type="ORF">BOO69_03505</name>
</gene>
<dbReference type="AlphaFoldDB" id="A0A1J0WE44"/>
<dbReference type="KEGG" id="suam:BOO69_03505"/>
<keyword evidence="1" id="KW-1133">Transmembrane helix</keyword>
<evidence type="ECO:0000313" key="2">
    <source>
        <dbReference type="EMBL" id="APE42586.1"/>
    </source>
</evidence>
<keyword evidence="3" id="KW-1185">Reference proteome</keyword>
<sequence length="143" mass="15433">MIPELSWAPQRAVFIRRTAINATITCAVLVALGALLSVLLGLTYLWVVPTAVLITAGFLFDDALRWRGSKYDRWHLQAGHLVYESGEGTAQVPLADIDRVFTRMGGRVVIELSSGQRIAMGNLPFPGKTAAAIDAARRGEIGG</sequence>
<dbReference type="Proteomes" id="UP000181897">
    <property type="component" value="Chromosome"/>
</dbReference>
<reference evidence="2 3" key="1">
    <citation type="submission" date="2016-11" db="EMBL/GenBank/DDBJ databases">
        <title>Complete genome sequence of Sulfitobacter sp. AM1-D1, a toxic bacteria associated with marine dinoflagellate Alexandrium minutum in East China Sea.</title>
        <authorList>
            <person name="Yang Q."/>
            <person name="Zhang X."/>
            <person name="Tian X."/>
        </authorList>
    </citation>
    <scope>NUCLEOTIDE SEQUENCE [LARGE SCALE GENOMIC DNA]</scope>
    <source>
        <strain evidence="2 3">AM1-D1</strain>
    </source>
</reference>
<protein>
    <recommendedName>
        <fullName evidence="4">PH domain-containing protein</fullName>
    </recommendedName>
</protein>
<dbReference type="EMBL" id="CP018076">
    <property type="protein sequence ID" value="APE42586.1"/>
    <property type="molecule type" value="Genomic_DNA"/>
</dbReference>
<proteinExistence type="predicted"/>
<evidence type="ECO:0000313" key="3">
    <source>
        <dbReference type="Proteomes" id="UP000181897"/>
    </source>
</evidence>
<dbReference type="RefSeq" id="WP_071970357.1">
    <property type="nucleotide sequence ID" value="NZ_CP018076.1"/>
</dbReference>
<keyword evidence="1" id="KW-0472">Membrane</keyword>
<dbReference type="STRING" id="1917485.BOO69_03505"/>
<organism evidence="2 3">
    <name type="scientific">Sulfitobacter alexandrii</name>
    <dbReference type="NCBI Taxonomy" id="1917485"/>
    <lineage>
        <taxon>Bacteria</taxon>
        <taxon>Pseudomonadati</taxon>
        <taxon>Pseudomonadota</taxon>
        <taxon>Alphaproteobacteria</taxon>
        <taxon>Rhodobacterales</taxon>
        <taxon>Roseobacteraceae</taxon>
        <taxon>Sulfitobacter</taxon>
    </lineage>
</organism>
<evidence type="ECO:0008006" key="4">
    <source>
        <dbReference type="Google" id="ProtNLM"/>
    </source>
</evidence>
<name>A0A1J0WE44_9RHOB</name>